<dbReference type="SMART" id="SM00926">
    <property type="entry name" value="Molybdop_Fe4S4"/>
    <property type="match status" value="1"/>
</dbReference>
<name>Q0G6F1_9HYPH</name>
<dbReference type="STRING" id="217511.GCA_001463845_00369"/>
<comment type="similarity">
    <text evidence="1">Belongs to the prokaryotic molybdopterin-containing oxidoreductase family.</text>
</comment>
<dbReference type="CDD" id="cd02786">
    <property type="entry name" value="MopB_CT_3"/>
    <property type="match status" value="1"/>
</dbReference>
<evidence type="ECO:0000256" key="4">
    <source>
        <dbReference type="ARBA" id="ARBA00023014"/>
    </source>
</evidence>
<evidence type="ECO:0000256" key="3">
    <source>
        <dbReference type="ARBA" id="ARBA00023004"/>
    </source>
</evidence>
<dbReference type="CDD" id="cd02766">
    <property type="entry name" value="MopB_3"/>
    <property type="match status" value="1"/>
</dbReference>
<dbReference type="GO" id="GO:0046872">
    <property type="term" value="F:metal ion binding"/>
    <property type="evidence" value="ECO:0007669"/>
    <property type="project" value="UniProtKB-KW"/>
</dbReference>
<dbReference type="InterPro" id="IPR037920">
    <property type="entry name" value="YoaE_C"/>
</dbReference>
<dbReference type="Gene3D" id="2.40.40.20">
    <property type="match status" value="1"/>
</dbReference>
<gene>
    <name evidence="6" type="ORF">FP2506_07976</name>
</gene>
<accession>Q0G6F1</accession>
<dbReference type="PROSITE" id="PS51669">
    <property type="entry name" value="4FE4S_MOW_BIS_MGD"/>
    <property type="match status" value="1"/>
</dbReference>
<dbReference type="GO" id="GO:0051536">
    <property type="term" value="F:iron-sulfur cluster binding"/>
    <property type="evidence" value="ECO:0007669"/>
    <property type="project" value="UniProtKB-KW"/>
</dbReference>
<dbReference type="EMBL" id="AATP01000001">
    <property type="protein sequence ID" value="EAU42763.1"/>
    <property type="molecule type" value="Genomic_DNA"/>
</dbReference>
<evidence type="ECO:0000256" key="1">
    <source>
        <dbReference type="ARBA" id="ARBA00010312"/>
    </source>
</evidence>
<dbReference type="Pfam" id="PF01568">
    <property type="entry name" value="Molydop_binding"/>
    <property type="match status" value="1"/>
</dbReference>
<dbReference type="InterPro" id="IPR009010">
    <property type="entry name" value="Asp_de-COase-like_dom_sf"/>
</dbReference>
<comment type="caution">
    <text evidence="6">The sequence shown here is derived from an EMBL/GenBank/DDBJ whole genome shotgun (WGS) entry which is preliminary data.</text>
</comment>
<dbReference type="Proteomes" id="UP000004310">
    <property type="component" value="Unassembled WGS sequence"/>
</dbReference>
<dbReference type="PANTHER" id="PTHR43742:SF6">
    <property type="entry name" value="OXIDOREDUCTASE YYAE-RELATED"/>
    <property type="match status" value="1"/>
</dbReference>
<organism evidence="6 7">
    <name type="scientific">Fulvimarina pelagi HTCC2506</name>
    <dbReference type="NCBI Taxonomy" id="314231"/>
    <lineage>
        <taxon>Bacteria</taxon>
        <taxon>Pseudomonadati</taxon>
        <taxon>Pseudomonadota</taxon>
        <taxon>Alphaproteobacteria</taxon>
        <taxon>Hyphomicrobiales</taxon>
        <taxon>Aurantimonadaceae</taxon>
        <taxon>Fulvimarina</taxon>
    </lineage>
</organism>
<proteinExistence type="inferred from homology"/>
<dbReference type="InterPro" id="IPR050612">
    <property type="entry name" value="Prok_Mopterin_Oxidored"/>
</dbReference>
<dbReference type="InterPro" id="IPR006657">
    <property type="entry name" value="MoPterin_dinucl-bd_dom"/>
</dbReference>
<dbReference type="GO" id="GO:0016491">
    <property type="term" value="F:oxidoreductase activity"/>
    <property type="evidence" value="ECO:0007669"/>
    <property type="project" value="InterPro"/>
</dbReference>
<evidence type="ECO:0000313" key="7">
    <source>
        <dbReference type="Proteomes" id="UP000004310"/>
    </source>
</evidence>
<dbReference type="SUPFAM" id="SSF50692">
    <property type="entry name" value="ADC-like"/>
    <property type="match status" value="1"/>
</dbReference>
<dbReference type="Pfam" id="PF04879">
    <property type="entry name" value="Molybdop_Fe4S4"/>
    <property type="match status" value="1"/>
</dbReference>
<dbReference type="HOGENOM" id="CLU_000422_13_3_5"/>
<keyword evidence="2" id="KW-0479">Metal-binding</keyword>
<sequence length="708" mass="76760">MLEAVMNKPLLASTGHSACPHDCPSTCALDVEIGADGRIGRVRGARENSYTAGVICAKVARYADRLYHPGRLTNPLQRVGEKGGGGWREIDWTQALDLIAERFVAAEQRYGSETVWPYFYAGTMGLIQRDGIKRLTHAKRYSNQFSTICTNMAWTGWVMGAGALRGADPREIAKSDCVVIWGTNAVASQVNVMTHAARARKERGAKIVVIDIYDNATMQQADLALKLRPGTDAALACALMHIAFRDGTADQPYLTHFADDPTGLEIHLRSRGPDWAAGITGLAVEEIEAFAALIGATQRTYFRLGYGFTRQRNGTAAMHAALSVPAVYGHWQYEGGGAFHSNSGIFGVDASLATGTAHLDPEIRHLDQSRLGAVLAGESEALQGGPPVTAMLVQNTNPANVCPDQRKVVAGLKREDLFIAVHEQLMTDTAKLADLVIPATMFLEHDDIYRGGGQSHITLGPKLVEPPETVRSNHFVVEELAKRLGVANHEGFGLTERNLIDDLLMRSGLERDFSDLAEERWIDKAVTFEDAHFLNGFGFADGKFRFRPDWTGTVAPNRPPGSIGPLGDHGRLPVFPDHVDMIEVSDPSHPYKLATSPARQFLNSTFAETEGSRSREGGPVLMIHPEDAAREDLADGAMVRIGNARGDVKLRLRVTGATRPGVLIHEGLWANSDFPDGEGINVLTGADPVAPYGGAAFHDTKVWLSTPV</sequence>
<dbReference type="GO" id="GO:0043546">
    <property type="term" value="F:molybdopterin cofactor binding"/>
    <property type="evidence" value="ECO:0007669"/>
    <property type="project" value="InterPro"/>
</dbReference>
<dbReference type="PANTHER" id="PTHR43742">
    <property type="entry name" value="TRIMETHYLAMINE-N-OXIDE REDUCTASE"/>
    <property type="match status" value="1"/>
</dbReference>
<feature type="domain" description="4Fe-4S Mo/W bis-MGD-type" evidence="5">
    <location>
        <begin position="12"/>
        <end position="70"/>
    </location>
</feature>
<evidence type="ECO:0000259" key="5">
    <source>
        <dbReference type="PROSITE" id="PS51669"/>
    </source>
</evidence>
<dbReference type="Gene3D" id="3.30.2070.10">
    <property type="entry name" value="Formate dehydrogenase/DMSO reductase"/>
    <property type="match status" value="1"/>
</dbReference>
<dbReference type="Pfam" id="PF00384">
    <property type="entry name" value="Molybdopterin"/>
    <property type="match status" value="1"/>
</dbReference>
<protein>
    <submittedName>
        <fullName evidence="6">Putative anaerobic dimethyl sulfoxide reductase chain a protein</fullName>
    </submittedName>
</protein>
<dbReference type="InterPro" id="IPR006963">
    <property type="entry name" value="Mopterin_OxRdtase_4Fe-4S_dom"/>
</dbReference>
<dbReference type="Gene3D" id="2.20.25.90">
    <property type="entry name" value="ADC-like domains"/>
    <property type="match status" value="1"/>
</dbReference>
<dbReference type="SUPFAM" id="SSF53706">
    <property type="entry name" value="Formate dehydrogenase/DMSO reductase, domains 1-3"/>
    <property type="match status" value="1"/>
</dbReference>
<dbReference type="AlphaFoldDB" id="Q0G6F1"/>
<reference evidence="6 7" key="1">
    <citation type="journal article" date="2010" name="J. Bacteriol.">
        <title>Genome sequence of Fulvimarina pelagi HTCC2506T, a Mn(II)-oxidizing alphaproteobacterium possessing an aerobic anoxygenic photosynthetic gene cluster and Xanthorhodopsin.</title>
        <authorList>
            <person name="Kang I."/>
            <person name="Oh H.M."/>
            <person name="Lim S.I."/>
            <person name="Ferriera S."/>
            <person name="Giovannoni S.J."/>
            <person name="Cho J.C."/>
        </authorList>
    </citation>
    <scope>NUCLEOTIDE SEQUENCE [LARGE SCALE GENOMIC DNA]</scope>
    <source>
        <strain evidence="6 7">HTCC2506</strain>
    </source>
</reference>
<keyword evidence="4" id="KW-0411">Iron-sulfur</keyword>
<evidence type="ECO:0000256" key="2">
    <source>
        <dbReference type="ARBA" id="ARBA00022723"/>
    </source>
</evidence>
<evidence type="ECO:0000313" key="6">
    <source>
        <dbReference type="EMBL" id="EAU42763.1"/>
    </source>
</evidence>
<dbReference type="InterPro" id="IPR006656">
    <property type="entry name" value="Mopterin_OxRdtase"/>
</dbReference>
<dbReference type="eggNOG" id="COG0243">
    <property type="taxonomic scope" value="Bacteria"/>
</dbReference>
<keyword evidence="3" id="KW-0408">Iron</keyword>
<dbReference type="Gene3D" id="3.40.50.740">
    <property type="match status" value="1"/>
</dbReference>
<keyword evidence="7" id="KW-1185">Reference proteome</keyword>
<dbReference type="Gene3D" id="3.40.228.10">
    <property type="entry name" value="Dimethylsulfoxide Reductase, domain 2"/>
    <property type="match status" value="1"/>
</dbReference>